<protein>
    <recommendedName>
        <fullName evidence="8">Biotin transporter</fullName>
    </recommendedName>
</protein>
<dbReference type="GO" id="GO:0015225">
    <property type="term" value="F:biotin transmembrane transporter activity"/>
    <property type="evidence" value="ECO:0007669"/>
    <property type="project" value="UniProtKB-UniRule"/>
</dbReference>
<evidence type="ECO:0000256" key="1">
    <source>
        <dbReference type="ARBA" id="ARBA00004651"/>
    </source>
</evidence>
<evidence type="ECO:0000313" key="11">
    <source>
        <dbReference type="Proteomes" id="UP000215509"/>
    </source>
</evidence>
<comment type="similarity">
    <text evidence="2 8">Belongs to the BioY family.</text>
</comment>
<evidence type="ECO:0000256" key="8">
    <source>
        <dbReference type="PIRNR" id="PIRNR016661"/>
    </source>
</evidence>
<dbReference type="RefSeq" id="WP_094018443.1">
    <property type="nucleotide sequence ID" value="NZ_NMQW01000057.1"/>
</dbReference>
<evidence type="ECO:0000256" key="3">
    <source>
        <dbReference type="ARBA" id="ARBA00022448"/>
    </source>
</evidence>
<evidence type="ECO:0000256" key="2">
    <source>
        <dbReference type="ARBA" id="ARBA00010692"/>
    </source>
</evidence>
<evidence type="ECO:0000256" key="6">
    <source>
        <dbReference type="ARBA" id="ARBA00022989"/>
    </source>
</evidence>
<dbReference type="PANTHER" id="PTHR34295">
    <property type="entry name" value="BIOTIN TRANSPORTER BIOY"/>
    <property type="match status" value="1"/>
</dbReference>
<evidence type="ECO:0000313" key="10">
    <source>
        <dbReference type="EMBL" id="OXM82801.1"/>
    </source>
</evidence>
<dbReference type="OrthoDB" id="9803495at2"/>
<feature type="transmembrane region" description="Helical" evidence="9">
    <location>
        <begin position="114"/>
        <end position="136"/>
    </location>
</feature>
<dbReference type="GO" id="GO:0005886">
    <property type="term" value="C:plasma membrane"/>
    <property type="evidence" value="ECO:0007669"/>
    <property type="project" value="UniProtKB-SubCell"/>
</dbReference>
<keyword evidence="6 9" id="KW-1133">Transmembrane helix</keyword>
<organism evidence="10 11">
    <name type="scientific">Paenibacillus rigui</name>
    <dbReference type="NCBI Taxonomy" id="554312"/>
    <lineage>
        <taxon>Bacteria</taxon>
        <taxon>Bacillati</taxon>
        <taxon>Bacillota</taxon>
        <taxon>Bacilli</taxon>
        <taxon>Bacillales</taxon>
        <taxon>Paenibacillaceae</taxon>
        <taxon>Paenibacillus</taxon>
    </lineage>
</organism>
<evidence type="ECO:0000256" key="5">
    <source>
        <dbReference type="ARBA" id="ARBA00022692"/>
    </source>
</evidence>
<dbReference type="Gene3D" id="1.10.1760.20">
    <property type="match status" value="1"/>
</dbReference>
<keyword evidence="5 9" id="KW-0812">Transmembrane</keyword>
<comment type="caution">
    <text evidence="10">The sequence shown here is derived from an EMBL/GenBank/DDBJ whole genome shotgun (WGS) entry which is preliminary data.</text>
</comment>
<dbReference type="AlphaFoldDB" id="A0A229UHF7"/>
<dbReference type="InterPro" id="IPR003784">
    <property type="entry name" value="BioY"/>
</dbReference>
<evidence type="ECO:0000256" key="4">
    <source>
        <dbReference type="ARBA" id="ARBA00022475"/>
    </source>
</evidence>
<sequence>MKTSLSIRGIVFSALFAALFVASSYLNIHLGFTPIPISLENLIVMLAGAILGPLYGFLSIALVVILTAIGIPLLHGSGGMALLLGPTGGFIWAYPFAAWLIGFVVQRIKGRGTAAFVLTCVTLELFGSLLLYVSGVPWLAHAAHITLQKALLVGCYPYLVGDAVKAVIAALIVIPIRNAFPITRITGSAPRLTENSIEK</sequence>
<name>A0A229UHF7_9BACL</name>
<evidence type="ECO:0000256" key="7">
    <source>
        <dbReference type="ARBA" id="ARBA00023136"/>
    </source>
</evidence>
<reference evidence="10 11" key="1">
    <citation type="submission" date="2017-07" db="EMBL/GenBank/DDBJ databases">
        <title>Genome sequencing and assembly of Paenibacillus rigui.</title>
        <authorList>
            <person name="Mayilraj S."/>
        </authorList>
    </citation>
    <scope>NUCLEOTIDE SEQUENCE [LARGE SCALE GENOMIC DNA]</scope>
    <source>
        <strain evidence="10 11">JCM 16352</strain>
    </source>
</reference>
<comment type="subcellular location">
    <subcellularLocation>
        <location evidence="1 8">Cell membrane</location>
        <topology evidence="1 8">Multi-pass membrane protein</topology>
    </subcellularLocation>
</comment>
<feature type="transmembrane region" description="Helical" evidence="9">
    <location>
        <begin position="42"/>
        <end position="74"/>
    </location>
</feature>
<accession>A0A229UHF7</accession>
<dbReference type="Proteomes" id="UP000215509">
    <property type="component" value="Unassembled WGS sequence"/>
</dbReference>
<feature type="transmembrane region" description="Helical" evidence="9">
    <location>
        <begin position="156"/>
        <end position="176"/>
    </location>
</feature>
<keyword evidence="4 8" id="KW-1003">Cell membrane</keyword>
<feature type="transmembrane region" description="Helical" evidence="9">
    <location>
        <begin position="6"/>
        <end position="30"/>
    </location>
</feature>
<evidence type="ECO:0000256" key="9">
    <source>
        <dbReference type="SAM" id="Phobius"/>
    </source>
</evidence>
<dbReference type="Pfam" id="PF02632">
    <property type="entry name" value="BioY"/>
    <property type="match status" value="1"/>
</dbReference>
<keyword evidence="11" id="KW-1185">Reference proteome</keyword>
<proteinExistence type="inferred from homology"/>
<dbReference type="EMBL" id="NMQW01000057">
    <property type="protein sequence ID" value="OXM82801.1"/>
    <property type="molecule type" value="Genomic_DNA"/>
</dbReference>
<dbReference type="PIRSF" id="PIRSF016661">
    <property type="entry name" value="BioY"/>
    <property type="match status" value="1"/>
</dbReference>
<keyword evidence="3 8" id="KW-0813">Transport</keyword>
<dbReference type="PANTHER" id="PTHR34295:SF4">
    <property type="entry name" value="BIOTIN TRANSPORTER BIOY-RELATED"/>
    <property type="match status" value="1"/>
</dbReference>
<keyword evidence="7 8" id="KW-0472">Membrane</keyword>
<gene>
    <name evidence="10" type="ORF">CF651_29500</name>
</gene>
<feature type="transmembrane region" description="Helical" evidence="9">
    <location>
        <begin position="80"/>
        <end position="102"/>
    </location>
</feature>